<reference evidence="5 6" key="1">
    <citation type="journal article" date="2019" name="BMC Genomics">
        <title>New insights from Opisthorchis felineus genome: update on genomics of the epidemiologically important liver flukes.</title>
        <authorList>
            <person name="Ershov N.I."/>
            <person name="Mordvinov V.A."/>
            <person name="Prokhortchouk E.B."/>
            <person name="Pakharukova M.Y."/>
            <person name="Gunbin K.V."/>
            <person name="Ustyantsev K."/>
            <person name="Genaev M.A."/>
            <person name="Blinov A.G."/>
            <person name="Mazur A."/>
            <person name="Boulygina E."/>
            <person name="Tsygankova S."/>
            <person name="Khrameeva E."/>
            <person name="Chekanov N."/>
            <person name="Fan G."/>
            <person name="Xiao A."/>
            <person name="Zhang H."/>
            <person name="Xu X."/>
            <person name="Yang H."/>
            <person name="Solovyev V."/>
            <person name="Lee S.M."/>
            <person name="Liu X."/>
            <person name="Afonnikov D.A."/>
            <person name="Skryabin K.G."/>
        </authorList>
    </citation>
    <scope>NUCLEOTIDE SEQUENCE [LARGE SCALE GENOMIC DNA]</scope>
    <source>
        <strain evidence="5">AK-0245</strain>
        <tissue evidence="5">Whole organism</tissue>
    </source>
</reference>
<gene>
    <name evidence="5" type="ORF">CRM22_004459</name>
</gene>
<name>A0A4S2LW31_OPIFE</name>
<dbReference type="InterPro" id="IPR040342">
    <property type="entry name" value="DNAAF9"/>
</dbReference>
<dbReference type="PANTHER" id="PTHR33664">
    <property type="entry name" value="RCG26366"/>
    <property type="match status" value="1"/>
</dbReference>
<evidence type="ECO:0000259" key="4">
    <source>
        <dbReference type="Pfam" id="PF25204"/>
    </source>
</evidence>
<sequence length="1236" mass="139233">MPLTHLLKPKEKHKEYVSVHFSPYISAYRLNSLRALMHHHQCDALVVVPGVDSRFSTGASQVTAFLLFDLFETHNPHFIRSKFEMDVFEDFIICIKQNEVHLYCNAVNHTLLLPFTTHWPNLRVHCASESKMSNVDEYENYKITVFQMLVKDCKRLVVPCLDMCGAMGSEKFTKMMIEEWPIIQSYAYDTEHQCSREFFTLSRDIIDIPHELRLLVNRIDPVYLETTLVRALLSFMGTFESVYRLFDSLVESKQLSSRANPNEPLFSVYQHSAEIHGLLPPYLLYGSDSSKQNLVAENIESKLSDLQMMVESDHMVIRGYDQPSGIVCERTNFIQQPNNASHLTDHKVRSEKKLRQIYSKLLDILWKATEAFNFADSDIDQTVSKAQNELKCHLQSESFGSLEINLTYPWKNPTDAVTLAVLSGAVYDIEDIGGSSMGSVVAADTLLISTLRLNDICLSRKVINLTATIPPTCLWTRNPMPIDMTQFTSDKKPIFNEQLDIILAPANTPSSITVNCTCFEDYVIISGKRIGISQVNLSNVLYYRPVDMEQPELLEFVLPPSSYNTSDFLTSALKCCILNGSIDEALEKFQKPTKFRETETLRNENSSSNMSIWLMLKPKTKAKRLFLEQVAPVWRAKGLLRQSDHLPNRQAIRAAFITTVLSRDTHSILSDLRSLSFSQLKFDSATQAGLYSLNQLMTEQPSAKAWLMIHQSELRHIEASWSLDTSVEGISSAYDYALCCGIHLKSSNVPPSNSACADEILSVLLRNSEDKDISLLWTHSATNNESSLTETQDNICREMRPKPLHITVVCGTVGSRKDNVVKNVVDLVKEDTHWIQMSPATPSDISSALETAVKEYDSLLGSATESRVRIRGILLCPGTCGARDVLNAVHRLSSNESTKQLVHSVRIGCVVTCVDTRAVFIDGGRMTFPGLLEMLSEGWTNYILSTGPPKSQQVAATKFGVKMEDVEALLHSVNPKLSQLPAPEGHVERGHVLEALLDEEAFNGPGLKRARLLSYPSLNTTLGNPRMHAVTLRFARPVERVRFTNHLKAIFANLKPWPFYGNLYSITGQIGFTGEPDKIFDVLHLTLNGISRISVNTDDSDFLPKRKANKPFWLTGILAAPPAASKESDEWLANQFANWLRKSAPQQEAIRPPLRLSDLSKADLEKIHEKYHLHPLPAGWYYTGSYYVNMNGDKSFQHPNFEAFVQEYLEGENTKIAARNARIVNHPIPDLFSEPS</sequence>
<dbReference type="InterPro" id="IPR056498">
    <property type="entry name" value="DAAF9_N"/>
</dbReference>
<dbReference type="PANTHER" id="PTHR33664:SF1">
    <property type="entry name" value="DYNEIN AXONEMAL ASSEMBLY FACTOR 9"/>
    <property type="match status" value="1"/>
</dbReference>
<evidence type="ECO:0000259" key="2">
    <source>
        <dbReference type="Pfam" id="PF23318"/>
    </source>
</evidence>
<keyword evidence="6" id="KW-1185">Reference proteome</keyword>
<feature type="domain" description="DAAF9" evidence="4">
    <location>
        <begin position="806"/>
        <end position="1017"/>
    </location>
</feature>
<dbReference type="AlphaFoldDB" id="A0A4S2LW31"/>
<dbReference type="CDD" id="cd22936">
    <property type="entry name" value="shulin_C20orf194-like"/>
    <property type="match status" value="1"/>
</dbReference>
<feature type="domain" description="DUF7085" evidence="2">
    <location>
        <begin position="472"/>
        <end position="659"/>
    </location>
</feature>
<comment type="caution">
    <text evidence="5">The sequence shown here is derived from an EMBL/GenBank/DDBJ whole genome shotgun (WGS) entry which is preliminary data.</text>
</comment>
<feature type="domain" description="DAAF9 N-terminal" evidence="1">
    <location>
        <begin position="10"/>
        <end position="215"/>
    </location>
</feature>
<dbReference type="Pfam" id="PF23318">
    <property type="entry name" value="DUF7085"/>
    <property type="match status" value="1"/>
</dbReference>
<feature type="domain" description="DAAF9 CobW C-like" evidence="3">
    <location>
        <begin position="1029"/>
        <end position="1094"/>
    </location>
</feature>
<dbReference type="Pfam" id="PF25204">
    <property type="entry name" value="DAAF9_2"/>
    <property type="match status" value="1"/>
</dbReference>
<evidence type="ECO:0000313" key="6">
    <source>
        <dbReference type="Proteomes" id="UP000308267"/>
    </source>
</evidence>
<dbReference type="Proteomes" id="UP000308267">
    <property type="component" value="Unassembled WGS sequence"/>
</dbReference>
<dbReference type="InterPro" id="IPR057478">
    <property type="entry name" value="DAAF9_2"/>
</dbReference>
<accession>A0A4S2LW31</accession>
<dbReference type="Pfam" id="PF23319">
    <property type="entry name" value="CobW_C_DAAF9"/>
    <property type="match status" value="1"/>
</dbReference>
<protein>
    <submittedName>
        <fullName evidence="5">Uncharacterized protein</fullName>
    </submittedName>
</protein>
<dbReference type="InterPro" id="IPR056414">
    <property type="entry name" value="DAAF9_CobW_C"/>
</dbReference>
<evidence type="ECO:0000313" key="5">
    <source>
        <dbReference type="EMBL" id="TGZ68063.1"/>
    </source>
</evidence>
<organism evidence="5 6">
    <name type="scientific">Opisthorchis felineus</name>
    <dbReference type="NCBI Taxonomy" id="147828"/>
    <lineage>
        <taxon>Eukaryota</taxon>
        <taxon>Metazoa</taxon>
        <taxon>Spiralia</taxon>
        <taxon>Lophotrochozoa</taxon>
        <taxon>Platyhelminthes</taxon>
        <taxon>Trematoda</taxon>
        <taxon>Digenea</taxon>
        <taxon>Opisthorchiida</taxon>
        <taxon>Opisthorchiata</taxon>
        <taxon>Opisthorchiidae</taxon>
        <taxon>Opisthorchis</taxon>
    </lineage>
</organism>
<dbReference type="Pfam" id="PF23281">
    <property type="entry name" value="DAAF9_N"/>
    <property type="match status" value="1"/>
</dbReference>
<dbReference type="InterPro" id="IPR055512">
    <property type="entry name" value="DUF7085"/>
</dbReference>
<dbReference type="OrthoDB" id="72033at2759"/>
<dbReference type="STRING" id="147828.A0A4S2LW31"/>
<evidence type="ECO:0000259" key="1">
    <source>
        <dbReference type="Pfam" id="PF23281"/>
    </source>
</evidence>
<evidence type="ECO:0000259" key="3">
    <source>
        <dbReference type="Pfam" id="PF23319"/>
    </source>
</evidence>
<proteinExistence type="predicted"/>
<dbReference type="EMBL" id="SJOL01006385">
    <property type="protein sequence ID" value="TGZ68063.1"/>
    <property type="molecule type" value="Genomic_DNA"/>
</dbReference>